<comment type="caution">
    <text evidence="1">The sequence shown here is derived from an EMBL/GenBank/DDBJ whole genome shotgun (WGS) entry which is preliminary data.</text>
</comment>
<gene>
    <name evidence="1" type="ORF">CDL18_11400</name>
</gene>
<dbReference type="RefSeq" id="WP_101879968.1">
    <property type="nucleotide sequence ID" value="NZ_CAXUHP010000003.1"/>
</dbReference>
<dbReference type="Pfam" id="PF08282">
    <property type="entry name" value="Hydrolase_3"/>
    <property type="match status" value="1"/>
</dbReference>
<dbReference type="Gene3D" id="3.40.50.1000">
    <property type="entry name" value="HAD superfamily/HAD-like"/>
    <property type="match status" value="1"/>
</dbReference>
<name>A0A2N5NGC9_MEDGN</name>
<dbReference type="EMBL" id="NIHM01000016">
    <property type="protein sequence ID" value="PLT53805.1"/>
    <property type="molecule type" value="Genomic_DNA"/>
</dbReference>
<dbReference type="SUPFAM" id="SSF56784">
    <property type="entry name" value="HAD-like"/>
    <property type="match status" value="1"/>
</dbReference>
<organism evidence="1 2">
    <name type="scientific">Mediterraneibacter gnavus</name>
    <name type="common">Ruminococcus gnavus</name>
    <dbReference type="NCBI Taxonomy" id="33038"/>
    <lineage>
        <taxon>Bacteria</taxon>
        <taxon>Bacillati</taxon>
        <taxon>Bacillota</taxon>
        <taxon>Clostridia</taxon>
        <taxon>Lachnospirales</taxon>
        <taxon>Lachnospiraceae</taxon>
        <taxon>Mediterraneibacter</taxon>
    </lineage>
</organism>
<dbReference type="CDD" id="cd01427">
    <property type="entry name" value="HAD_like"/>
    <property type="match status" value="1"/>
</dbReference>
<proteinExistence type="predicted"/>
<dbReference type="Proteomes" id="UP000234849">
    <property type="component" value="Unassembled WGS sequence"/>
</dbReference>
<evidence type="ECO:0000313" key="2">
    <source>
        <dbReference type="Proteomes" id="UP000234849"/>
    </source>
</evidence>
<dbReference type="InterPro" id="IPR023214">
    <property type="entry name" value="HAD_sf"/>
</dbReference>
<reference evidence="1 2" key="1">
    <citation type="journal article" date="2017" name="Genome Med.">
        <title>A novel Ruminococcus gnavus clade enriched in inflammatory bowel disease patients.</title>
        <authorList>
            <person name="Hall A.B."/>
            <person name="Yassour M."/>
            <person name="Sauk J."/>
            <person name="Garner A."/>
            <person name="Jiang X."/>
            <person name="Arthur T."/>
            <person name="Lagoudas G.K."/>
            <person name="Vatanen T."/>
            <person name="Fornelos N."/>
            <person name="Wilson R."/>
            <person name="Bertha M."/>
            <person name="Cohen M."/>
            <person name="Garber J."/>
            <person name="Khalili H."/>
            <person name="Gevers D."/>
            <person name="Ananthakrishnan A.N."/>
            <person name="Kugathasan S."/>
            <person name="Lander E.S."/>
            <person name="Blainey P."/>
            <person name="Vlamakis H."/>
            <person name="Xavier R.J."/>
            <person name="Huttenhower C."/>
        </authorList>
    </citation>
    <scope>NUCLEOTIDE SEQUENCE [LARGE SCALE GENOMIC DNA]</scope>
    <source>
        <strain evidence="1 2">RJX1118</strain>
    </source>
</reference>
<accession>A0A2N5NGC9</accession>
<dbReference type="InterPro" id="IPR036412">
    <property type="entry name" value="HAD-like_sf"/>
</dbReference>
<evidence type="ECO:0000313" key="1">
    <source>
        <dbReference type="EMBL" id="PLT53805.1"/>
    </source>
</evidence>
<sequence>MFKKYNAIFFDWDGTAVLSRTAPVDRAVNAMRPLLKKGIKLVIVSGTTIENIADGKIESYFTEKELSNLYLGLGRGAYNYEFINGKPHIFKNMVPSKEELLKIHKVCFEVHQELKRRYDFDTDIIFSRPNYCKVDLMVNNFRDQSLFMQESEVKRLRNLLQIHGMTGGLKELIELAEKTGCQYGVKVKTTCDAKYLEIGNTSKSDNVDCILEKICLETTLSPRECVYLGDEYVGIEKGIFGSDSFMRTKKSIQGDFFDVSEVAGERPEGVKRIGGGVETFLHFLKEQAE</sequence>
<protein>
    <recommendedName>
        <fullName evidence="3">HAD family hydrolase</fullName>
    </recommendedName>
</protein>
<evidence type="ECO:0008006" key="3">
    <source>
        <dbReference type="Google" id="ProtNLM"/>
    </source>
</evidence>
<dbReference type="AlphaFoldDB" id="A0A2N5NGC9"/>